<evidence type="ECO:0000313" key="1">
    <source>
        <dbReference type="EMBL" id="ATW34389.1"/>
    </source>
</evidence>
<gene>
    <name evidence="1" type="ORF">BJP43_09125</name>
</gene>
<dbReference type="Proteomes" id="UP000229055">
    <property type="component" value="Chromosome"/>
</dbReference>
<dbReference type="EMBL" id="CP017613">
    <property type="protein sequence ID" value="ATW34389.1"/>
    <property type="molecule type" value="Genomic_DNA"/>
</dbReference>
<accession>A0A2D3TF23</accession>
<protein>
    <submittedName>
        <fullName evidence="1">Uncharacterized protein</fullName>
    </submittedName>
</protein>
<evidence type="ECO:0000313" key="2">
    <source>
        <dbReference type="Proteomes" id="UP000229055"/>
    </source>
</evidence>
<dbReference type="GeneID" id="66260734"/>
<dbReference type="AlphaFoldDB" id="A0A2D3TF23"/>
<sequence>MKNIDDYLNKHLFWKVSFKDILVCIIFFILMFMLVKCKRSTDNIVTVPTDSDVISKPIHNWLKPFIIESYGLKDGVLIIKMKTRRVANEIDEEYSNATVHFTTFCYINYNDEITKRALNGEILSDLERDNFLIKKEIQDAPPIKKIIFITPSKNEGTIVSTINAGSNECKKIGKMDNDKKSKYMEKLIEVEKHY</sequence>
<name>A0A2D3TF23_9ENTR</name>
<reference evidence="2" key="2">
    <citation type="submission" date="2017-11" db="EMBL/GenBank/DDBJ databases">
        <title>PacBio sequencing of new strain of the secondary endosymbiont Candidatus Hamiltonella defensa.</title>
        <authorList>
            <person name="Strand M.R."/>
            <person name="Oliver K."/>
        </authorList>
    </citation>
    <scope>NUCLEOTIDE SEQUENCE [LARGE SCALE GENOMIC DNA]</scope>
    <source>
        <strain evidence="2">ZA17</strain>
    </source>
</reference>
<dbReference type="RefSeq" id="WP_015873441.1">
    <property type="nucleotide sequence ID" value="NZ_CADIJI010000019.1"/>
</dbReference>
<proteinExistence type="predicted"/>
<reference evidence="2" key="1">
    <citation type="submission" date="2016-10" db="EMBL/GenBank/DDBJ databases">
        <authorList>
            <person name="Chevignon G."/>
        </authorList>
    </citation>
    <scope>NUCLEOTIDE SEQUENCE [LARGE SCALE GENOMIC DNA]</scope>
    <source>
        <strain evidence="2">ZA17</strain>
    </source>
</reference>
<organism evidence="1 2">
    <name type="scientific">Candidatus Williamhamiltonella defendens</name>
    <dbReference type="NCBI Taxonomy" id="138072"/>
    <lineage>
        <taxon>Bacteria</taxon>
        <taxon>Pseudomonadati</taxon>
        <taxon>Pseudomonadota</taxon>
        <taxon>Gammaproteobacteria</taxon>
        <taxon>Enterobacterales</taxon>
        <taxon>Enterobacteriaceae</taxon>
        <taxon>aphid secondary symbionts</taxon>
        <taxon>Candidatus Williamhamiltonella</taxon>
    </lineage>
</organism>